<proteinExistence type="predicted"/>
<evidence type="ECO:0000313" key="2">
    <source>
        <dbReference type="Proteomes" id="UP000256838"/>
    </source>
</evidence>
<protein>
    <submittedName>
        <fullName evidence="1">Uncharacterized protein</fullName>
    </submittedName>
</protein>
<organism evidence="1 2">
    <name type="scientific">Trinickia dinghuensis</name>
    <dbReference type="NCBI Taxonomy" id="2291023"/>
    <lineage>
        <taxon>Bacteria</taxon>
        <taxon>Pseudomonadati</taxon>
        <taxon>Pseudomonadota</taxon>
        <taxon>Betaproteobacteria</taxon>
        <taxon>Burkholderiales</taxon>
        <taxon>Burkholderiaceae</taxon>
        <taxon>Trinickia</taxon>
    </lineage>
</organism>
<dbReference type="RefSeq" id="WP_115535734.1">
    <property type="nucleotide sequence ID" value="NZ_QRGA01000013.1"/>
</dbReference>
<keyword evidence="2" id="KW-1185">Reference proteome</keyword>
<accession>A0A3D8JV00</accession>
<name>A0A3D8JV00_9BURK</name>
<evidence type="ECO:0000313" key="1">
    <source>
        <dbReference type="EMBL" id="RDU96680.1"/>
    </source>
</evidence>
<comment type="caution">
    <text evidence="1">The sequence shown here is derived from an EMBL/GenBank/DDBJ whole genome shotgun (WGS) entry which is preliminary data.</text>
</comment>
<dbReference type="Proteomes" id="UP000256838">
    <property type="component" value="Unassembled WGS sequence"/>
</dbReference>
<dbReference type="AlphaFoldDB" id="A0A3D8JV00"/>
<gene>
    <name evidence="1" type="ORF">DWV00_22015</name>
</gene>
<dbReference type="EMBL" id="QRGA01000013">
    <property type="protein sequence ID" value="RDU96680.1"/>
    <property type="molecule type" value="Genomic_DNA"/>
</dbReference>
<sequence length="103" mass="11143">MKFESNVKVLGMKASKGTMDNGQTFDSTKVYTETPLDESKGTAKGFAVGEFTLGAAEEFQKYKHLPFPFEAVAEFEIVTNGKTQKTVMNALKPTKVSAASPKG</sequence>
<dbReference type="OrthoDB" id="6710339at2"/>
<reference evidence="1 2" key="1">
    <citation type="submission" date="2018-08" db="EMBL/GenBank/DDBJ databases">
        <title>Paraburkholderia sp. DHOM06 isolated from forest soil.</title>
        <authorList>
            <person name="Gao Z.-H."/>
            <person name="Qiu L.-H."/>
        </authorList>
    </citation>
    <scope>NUCLEOTIDE SEQUENCE [LARGE SCALE GENOMIC DNA]</scope>
    <source>
        <strain evidence="1 2">DHOM06</strain>
    </source>
</reference>